<dbReference type="GO" id="GO:0006412">
    <property type="term" value="P:translation"/>
    <property type="evidence" value="ECO:0007669"/>
    <property type="project" value="InterPro"/>
</dbReference>
<keyword evidence="5" id="KW-1185">Reference proteome</keyword>
<dbReference type="PANTHER" id="PTHR19836">
    <property type="entry name" value="30S RIBOSOMAL PROTEIN S14"/>
    <property type="match status" value="1"/>
</dbReference>
<dbReference type="PANTHER" id="PTHR19836:SF19">
    <property type="entry name" value="SMALL RIBOSOMAL SUBUNIT PROTEIN US14M"/>
    <property type="match status" value="1"/>
</dbReference>
<name>A0AAJ7FKM2_CEPCN</name>
<dbReference type="CTD" id="63931"/>
<dbReference type="GO" id="GO:0005763">
    <property type="term" value="C:mitochondrial small ribosomal subunit"/>
    <property type="evidence" value="ECO:0007669"/>
    <property type="project" value="TreeGrafter"/>
</dbReference>
<dbReference type="Proteomes" id="UP000694920">
    <property type="component" value="Unplaced"/>
</dbReference>
<keyword evidence="3" id="KW-0687">Ribonucleoprotein</keyword>
<dbReference type="Pfam" id="PF00253">
    <property type="entry name" value="Ribosomal_S14"/>
    <property type="match status" value="1"/>
</dbReference>
<keyword evidence="2 6" id="KW-0689">Ribosomal protein</keyword>
<dbReference type="KEGG" id="ccin:107268350"/>
<dbReference type="SUPFAM" id="SSF57716">
    <property type="entry name" value="Glucocorticoid receptor-like (DNA-binding domain)"/>
    <property type="match status" value="1"/>
</dbReference>
<dbReference type="GO" id="GO:0003735">
    <property type="term" value="F:structural constituent of ribosome"/>
    <property type="evidence" value="ECO:0007669"/>
    <property type="project" value="InterPro"/>
</dbReference>
<reference evidence="6" key="1">
    <citation type="submission" date="2025-08" db="UniProtKB">
        <authorList>
            <consortium name="RefSeq"/>
        </authorList>
    </citation>
    <scope>IDENTIFICATION</scope>
</reference>
<dbReference type="Gene3D" id="1.10.287.1480">
    <property type="match status" value="1"/>
</dbReference>
<sequence>MQLTGLNFCDSRFSINILKQTASTQRKMAALGQGVSSLTKFIWRSPDLAGYGFQQVRNKWADWKMIRDVKRRKCVQEHCTDRVRVLALKRNNVLPPEIREIASKEMDENFPRNSAPCRITFRCALTSRPRGVVYRWRLSRIVFRDLADHNLLSGVQRAMW</sequence>
<comment type="similarity">
    <text evidence="1">Belongs to the universal ribosomal protein uS14 family.</text>
</comment>
<evidence type="ECO:0000256" key="2">
    <source>
        <dbReference type="ARBA" id="ARBA00022980"/>
    </source>
</evidence>
<evidence type="ECO:0000256" key="4">
    <source>
        <dbReference type="ARBA" id="ARBA00083755"/>
    </source>
</evidence>
<protein>
    <recommendedName>
        <fullName evidence="4">28S ribosomal protein S14, mitochondrial</fullName>
    </recommendedName>
</protein>
<dbReference type="GeneID" id="107268350"/>
<organism evidence="5 6">
    <name type="scientific">Cephus cinctus</name>
    <name type="common">Wheat stem sawfly</name>
    <dbReference type="NCBI Taxonomy" id="211228"/>
    <lineage>
        <taxon>Eukaryota</taxon>
        <taxon>Metazoa</taxon>
        <taxon>Ecdysozoa</taxon>
        <taxon>Arthropoda</taxon>
        <taxon>Hexapoda</taxon>
        <taxon>Insecta</taxon>
        <taxon>Pterygota</taxon>
        <taxon>Neoptera</taxon>
        <taxon>Endopterygota</taxon>
        <taxon>Hymenoptera</taxon>
        <taxon>Cephoidea</taxon>
        <taxon>Cephidae</taxon>
        <taxon>Cephus</taxon>
    </lineage>
</organism>
<evidence type="ECO:0000256" key="1">
    <source>
        <dbReference type="ARBA" id="ARBA00009083"/>
    </source>
</evidence>
<gene>
    <name evidence="6" type="primary">LOC107268350</name>
</gene>
<dbReference type="AlphaFoldDB" id="A0AAJ7FKM2"/>
<evidence type="ECO:0000256" key="3">
    <source>
        <dbReference type="ARBA" id="ARBA00023274"/>
    </source>
</evidence>
<dbReference type="InterPro" id="IPR001209">
    <property type="entry name" value="Ribosomal_uS14"/>
</dbReference>
<dbReference type="RefSeq" id="XP_015596529.1">
    <property type="nucleotide sequence ID" value="XM_015741043.2"/>
</dbReference>
<proteinExistence type="inferred from homology"/>
<evidence type="ECO:0000313" key="6">
    <source>
        <dbReference type="RefSeq" id="XP_015596529.1"/>
    </source>
</evidence>
<accession>A0AAJ7FKM2</accession>
<evidence type="ECO:0000313" key="5">
    <source>
        <dbReference type="Proteomes" id="UP000694920"/>
    </source>
</evidence>
<dbReference type="FunFam" id="1.10.287.1480:FF:000001">
    <property type="entry name" value="30S ribosomal protein S14"/>
    <property type="match status" value="1"/>
</dbReference>